<evidence type="ECO:0000256" key="1">
    <source>
        <dbReference type="SAM" id="SignalP"/>
    </source>
</evidence>
<feature type="signal peptide" evidence="1">
    <location>
        <begin position="1"/>
        <end position="20"/>
    </location>
</feature>
<dbReference type="Proteomes" id="UP001202248">
    <property type="component" value="Unassembled WGS sequence"/>
</dbReference>
<feature type="chain" id="PRO_5047292697" description="YceI family protein" evidence="1">
    <location>
        <begin position="21"/>
        <end position="141"/>
    </location>
</feature>
<name>A0ABS9SPT2_9BACT</name>
<dbReference type="PROSITE" id="PS51257">
    <property type="entry name" value="PROKAR_LIPOPROTEIN"/>
    <property type="match status" value="1"/>
</dbReference>
<evidence type="ECO:0000313" key="2">
    <source>
        <dbReference type="EMBL" id="MCH5600261.1"/>
    </source>
</evidence>
<keyword evidence="1" id="KW-0732">Signal</keyword>
<evidence type="ECO:0008006" key="4">
    <source>
        <dbReference type="Google" id="ProtNLM"/>
    </source>
</evidence>
<accession>A0ABS9SPT2</accession>
<gene>
    <name evidence="2" type="ORF">MKP09_21225</name>
</gene>
<dbReference type="RefSeq" id="WP_240832267.1">
    <property type="nucleotide sequence ID" value="NZ_JAKWBL010000004.1"/>
</dbReference>
<organism evidence="2 3">
    <name type="scientific">Niabella ginsengisoli</name>
    <dbReference type="NCBI Taxonomy" id="522298"/>
    <lineage>
        <taxon>Bacteria</taxon>
        <taxon>Pseudomonadati</taxon>
        <taxon>Bacteroidota</taxon>
        <taxon>Chitinophagia</taxon>
        <taxon>Chitinophagales</taxon>
        <taxon>Chitinophagaceae</taxon>
        <taxon>Niabella</taxon>
    </lineage>
</organism>
<keyword evidence="3" id="KW-1185">Reference proteome</keyword>
<dbReference type="Gene3D" id="2.40.128.110">
    <property type="entry name" value="Lipid/polyisoprenoid-binding, YceI-like"/>
    <property type="match status" value="1"/>
</dbReference>
<dbReference type="SUPFAM" id="SSF101874">
    <property type="entry name" value="YceI-like"/>
    <property type="match status" value="1"/>
</dbReference>
<proteinExistence type="predicted"/>
<dbReference type="InterPro" id="IPR036761">
    <property type="entry name" value="TTHA0802/YceI-like_sf"/>
</dbReference>
<protein>
    <recommendedName>
        <fullName evidence="4">YceI family protein</fullName>
    </recommendedName>
</protein>
<dbReference type="EMBL" id="JAKWBL010000004">
    <property type="protein sequence ID" value="MCH5600261.1"/>
    <property type="molecule type" value="Genomic_DNA"/>
</dbReference>
<sequence length="141" mass="15206">MKKILSLSLAAAIAFASCNSAPKADEAKTEEQKEAAATEGEAYKVDSTQVAQFIGTKPVGQHQGTFNVSEGQFFVKNDAVLTGGKLTFDINSLKITDKDTAGAYKLKGHLLSPDFLTQPIIQLPLSRLLQLKNMLRIAPIK</sequence>
<reference evidence="2 3" key="1">
    <citation type="submission" date="2022-02" db="EMBL/GenBank/DDBJ databases">
        <authorList>
            <person name="Min J."/>
        </authorList>
    </citation>
    <scope>NUCLEOTIDE SEQUENCE [LARGE SCALE GENOMIC DNA]</scope>
    <source>
        <strain evidence="2 3">GR10-1</strain>
    </source>
</reference>
<evidence type="ECO:0000313" key="3">
    <source>
        <dbReference type="Proteomes" id="UP001202248"/>
    </source>
</evidence>
<comment type="caution">
    <text evidence="2">The sequence shown here is derived from an EMBL/GenBank/DDBJ whole genome shotgun (WGS) entry which is preliminary data.</text>
</comment>